<proteinExistence type="predicted"/>
<dbReference type="AlphaFoldDB" id="A0A6A6C805"/>
<dbReference type="PANTHER" id="PTHR35896:SF3">
    <property type="entry name" value="MAJOR FACILITATOR SUPERFAMILY TRANSPORTER"/>
    <property type="match status" value="1"/>
</dbReference>
<name>A0A6A6C805_ZASCE</name>
<dbReference type="OrthoDB" id="3649716at2759"/>
<evidence type="ECO:0000313" key="2">
    <source>
        <dbReference type="EMBL" id="KAF2161526.1"/>
    </source>
</evidence>
<feature type="region of interest" description="Disordered" evidence="1">
    <location>
        <begin position="1"/>
        <end position="22"/>
    </location>
</feature>
<dbReference type="GeneID" id="54562060"/>
<dbReference type="Proteomes" id="UP000799537">
    <property type="component" value="Unassembled WGS sequence"/>
</dbReference>
<sequence length="220" mass="25040">MERLQSQGDMDETTGFSNGEIEPHRTLHTTRTCNMPWPFHLQLLLILATIFGACRLAQDGWVSASRFHTDVSCNCGDSIVDAKSLQCVFDPIASAWLPPACRDDELIQEFNSAGPGPNGSWDYYSDSNKTTTYTYEEVAALADETKVFWTTLRWHIVHCSYNWRKQFRRSVTGVKLEGRFNTIEHLAHCEMIFQKEDYPEAVITHAPVALHADFVPPNRL</sequence>
<accession>A0A6A6C805</accession>
<evidence type="ECO:0000256" key="1">
    <source>
        <dbReference type="SAM" id="MobiDB-lite"/>
    </source>
</evidence>
<gene>
    <name evidence="2" type="ORF">M409DRAFT_27924</name>
</gene>
<keyword evidence="3" id="KW-1185">Reference proteome</keyword>
<evidence type="ECO:0000313" key="3">
    <source>
        <dbReference type="Proteomes" id="UP000799537"/>
    </source>
</evidence>
<dbReference type="PANTHER" id="PTHR35896">
    <property type="entry name" value="IG-LIKE DOMAIN-CONTAINING PROTEIN"/>
    <property type="match status" value="1"/>
</dbReference>
<dbReference type="RefSeq" id="XP_033662415.1">
    <property type="nucleotide sequence ID" value="XM_033808788.1"/>
</dbReference>
<dbReference type="InterPro" id="IPR053008">
    <property type="entry name" value="Phomopsin_biosynth_assoc"/>
</dbReference>
<protein>
    <submittedName>
        <fullName evidence="2">Uncharacterized protein</fullName>
    </submittedName>
</protein>
<reference evidence="2" key="1">
    <citation type="journal article" date="2020" name="Stud. Mycol.">
        <title>101 Dothideomycetes genomes: a test case for predicting lifestyles and emergence of pathogens.</title>
        <authorList>
            <person name="Haridas S."/>
            <person name="Albert R."/>
            <person name="Binder M."/>
            <person name="Bloem J."/>
            <person name="Labutti K."/>
            <person name="Salamov A."/>
            <person name="Andreopoulos B."/>
            <person name="Baker S."/>
            <person name="Barry K."/>
            <person name="Bills G."/>
            <person name="Bluhm B."/>
            <person name="Cannon C."/>
            <person name="Castanera R."/>
            <person name="Culley D."/>
            <person name="Daum C."/>
            <person name="Ezra D."/>
            <person name="Gonzalez J."/>
            <person name="Henrissat B."/>
            <person name="Kuo A."/>
            <person name="Liang C."/>
            <person name="Lipzen A."/>
            <person name="Lutzoni F."/>
            <person name="Magnuson J."/>
            <person name="Mondo S."/>
            <person name="Nolan M."/>
            <person name="Ohm R."/>
            <person name="Pangilinan J."/>
            <person name="Park H.-J."/>
            <person name="Ramirez L."/>
            <person name="Alfaro M."/>
            <person name="Sun H."/>
            <person name="Tritt A."/>
            <person name="Yoshinaga Y."/>
            <person name="Zwiers L.-H."/>
            <person name="Turgeon B."/>
            <person name="Goodwin S."/>
            <person name="Spatafora J."/>
            <person name="Crous P."/>
            <person name="Grigoriev I."/>
        </authorList>
    </citation>
    <scope>NUCLEOTIDE SEQUENCE</scope>
    <source>
        <strain evidence="2">ATCC 36951</strain>
    </source>
</reference>
<dbReference type="EMBL" id="ML993618">
    <property type="protein sequence ID" value="KAF2161526.1"/>
    <property type="molecule type" value="Genomic_DNA"/>
</dbReference>
<organism evidence="2 3">
    <name type="scientific">Zasmidium cellare ATCC 36951</name>
    <dbReference type="NCBI Taxonomy" id="1080233"/>
    <lineage>
        <taxon>Eukaryota</taxon>
        <taxon>Fungi</taxon>
        <taxon>Dikarya</taxon>
        <taxon>Ascomycota</taxon>
        <taxon>Pezizomycotina</taxon>
        <taxon>Dothideomycetes</taxon>
        <taxon>Dothideomycetidae</taxon>
        <taxon>Mycosphaerellales</taxon>
        <taxon>Mycosphaerellaceae</taxon>
        <taxon>Zasmidium</taxon>
    </lineage>
</organism>